<evidence type="ECO:0000313" key="2">
    <source>
        <dbReference type="EMBL" id="KAF6166233.1"/>
    </source>
</evidence>
<keyword evidence="3" id="KW-1185">Reference proteome</keyword>
<comment type="caution">
    <text evidence="2">The sequence shown here is derived from an EMBL/GenBank/DDBJ whole genome shotgun (WGS) entry which is preliminary data.</text>
</comment>
<evidence type="ECO:0000313" key="3">
    <source>
        <dbReference type="Proteomes" id="UP000541444"/>
    </source>
</evidence>
<feature type="region of interest" description="Disordered" evidence="1">
    <location>
        <begin position="49"/>
        <end position="74"/>
    </location>
</feature>
<feature type="compositionally biased region" description="Basic residues" evidence="1">
    <location>
        <begin position="64"/>
        <end position="74"/>
    </location>
</feature>
<evidence type="ECO:0000256" key="1">
    <source>
        <dbReference type="SAM" id="MobiDB-lite"/>
    </source>
</evidence>
<dbReference type="AlphaFoldDB" id="A0A7J7NGP4"/>
<dbReference type="Proteomes" id="UP000541444">
    <property type="component" value="Unassembled WGS sequence"/>
</dbReference>
<dbReference type="EMBL" id="JACGCM010000805">
    <property type="protein sequence ID" value="KAF6166233.1"/>
    <property type="molecule type" value="Genomic_DNA"/>
</dbReference>
<sequence length="74" mass="8587">MKALWMSLIAPKIYSARRLEDRRKRTTNVLTAPGRKLFIYQKDLTQVKSSKEDKSGSIPMCQRSCRHKYGSTPK</sequence>
<organism evidence="2 3">
    <name type="scientific">Kingdonia uniflora</name>
    <dbReference type="NCBI Taxonomy" id="39325"/>
    <lineage>
        <taxon>Eukaryota</taxon>
        <taxon>Viridiplantae</taxon>
        <taxon>Streptophyta</taxon>
        <taxon>Embryophyta</taxon>
        <taxon>Tracheophyta</taxon>
        <taxon>Spermatophyta</taxon>
        <taxon>Magnoliopsida</taxon>
        <taxon>Ranunculales</taxon>
        <taxon>Circaeasteraceae</taxon>
        <taxon>Kingdonia</taxon>
    </lineage>
</organism>
<gene>
    <name evidence="2" type="ORF">GIB67_031017</name>
</gene>
<name>A0A7J7NGP4_9MAGN</name>
<proteinExistence type="predicted"/>
<accession>A0A7J7NGP4</accession>
<reference evidence="2 3" key="1">
    <citation type="journal article" date="2020" name="IScience">
        <title>Genome Sequencing of the Endangered Kingdonia uniflora (Circaeasteraceae, Ranunculales) Reveals Potential Mechanisms of Evolutionary Specialization.</title>
        <authorList>
            <person name="Sun Y."/>
            <person name="Deng T."/>
            <person name="Zhang A."/>
            <person name="Moore M.J."/>
            <person name="Landis J.B."/>
            <person name="Lin N."/>
            <person name="Zhang H."/>
            <person name="Zhang X."/>
            <person name="Huang J."/>
            <person name="Zhang X."/>
            <person name="Sun H."/>
            <person name="Wang H."/>
        </authorList>
    </citation>
    <scope>NUCLEOTIDE SEQUENCE [LARGE SCALE GENOMIC DNA]</scope>
    <source>
        <strain evidence="2">TB1705</strain>
        <tissue evidence="2">Leaf</tissue>
    </source>
</reference>
<protein>
    <submittedName>
        <fullName evidence="2">Uncharacterized protein</fullName>
    </submittedName>
</protein>